<accession>A0A9D4HAS7</accession>
<comment type="caution">
    <text evidence="1">The sequence shown here is derived from an EMBL/GenBank/DDBJ whole genome shotgun (WGS) entry which is preliminary data.</text>
</comment>
<proteinExistence type="predicted"/>
<organism evidence="1 2">
    <name type="scientific">Dreissena polymorpha</name>
    <name type="common">Zebra mussel</name>
    <name type="synonym">Mytilus polymorpha</name>
    <dbReference type="NCBI Taxonomy" id="45954"/>
    <lineage>
        <taxon>Eukaryota</taxon>
        <taxon>Metazoa</taxon>
        <taxon>Spiralia</taxon>
        <taxon>Lophotrochozoa</taxon>
        <taxon>Mollusca</taxon>
        <taxon>Bivalvia</taxon>
        <taxon>Autobranchia</taxon>
        <taxon>Heteroconchia</taxon>
        <taxon>Euheterodonta</taxon>
        <taxon>Imparidentia</taxon>
        <taxon>Neoheterodontei</taxon>
        <taxon>Myida</taxon>
        <taxon>Dreissenoidea</taxon>
        <taxon>Dreissenidae</taxon>
        <taxon>Dreissena</taxon>
    </lineage>
</organism>
<name>A0A9D4HAS7_DREPO</name>
<reference evidence="1" key="2">
    <citation type="submission" date="2020-11" db="EMBL/GenBank/DDBJ databases">
        <authorList>
            <person name="McCartney M.A."/>
            <person name="Auch B."/>
            <person name="Kono T."/>
            <person name="Mallez S."/>
            <person name="Becker A."/>
            <person name="Gohl D.M."/>
            <person name="Silverstein K.A.T."/>
            <person name="Koren S."/>
            <person name="Bechman K.B."/>
            <person name="Herman A."/>
            <person name="Abrahante J.E."/>
            <person name="Garbe J."/>
        </authorList>
    </citation>
    <scope>NUCLEOTIDE SEQUENCE</scope>
    <source>
        <strain evidence="1">Duluth1</strain>
        <tissue evidence="1">Whole animal</tissue>
    </source>
</reference>
<sequence>MYAHFSDSYLFNCVFQAFNLLTGCLTSTNHDAKRWEVVRRVEKSSKIPTDIELEKHF</sequence>
<dbReference type="AlphaFoldDB" id="A0A9D4HAS7"/>
<dbReference type="EMBL" id="JAIWYP010000004">
    <property type="protein sequence ID" value="KAH3830745.1"/>
    <property type="molecule type" value="Genomic_DNA"/>
</dbReference>
<reference evidence="1" key="1">
    <citation type="journal article" date="2019" name="bioRxiv">
        <title>The Genome of the Zebra Mussel, Dreissena polymorpha: A Resource for Invasive Species Research.</title>
        <authorList>
            <person name="McCartney M.A."/>
            <person name="Auch B."/>
            <person name="Kono T."/>
            <person name="Mallez S."/>
            <person name="Zhang Y."/>
            <person name="Obille A."/>
            <person name="Becker A."/>
            <person name="Abrahante J.E."/>
            <person name="Garbe J."/>
            <person name="Badalamenti J.P."/>
            <person name="Herman A."/>
            <person name="Mangelson H."/>
            <person name="Liachko I."/>
            <person name="Sullivan S."/>
            <person name="Sone E.D."/>
            <person name="Koren S."/>
            <person name="Silverstein K.A.T."/>
            <person name="Beckman K.B."/>
            <person name="Gohl D.M."/>
        </authorList>
    </citation>
    <scope>NUCLEOTIDE SEQUENCE</scope>
    <source>
        <strain evidence="1">Duluth1</strain>
        <tissue evidence="1">Whole animal</tissue>
    </source>
</reference>
<gene>
    <name evidence="1" type="ORF">DPMN_103996</name>
</gene>
<protein>
    <submittedName>
        <fullName evidence="1">Uncharacterized protein</fullName>
    </submittedName>
</protein>
<keyword evidence="2" id="KW-1185">Reference proteome</keyword>
<evidence type="ECO:0000313" key="2">
    <source>
        <dbReference type="Proteomes" id="UP000828390"/>
    </source>
</evidence>
<dbReference type="Proteomes" id="UP000828390">
    <property type="component" value="Unassembled WGS sequence"/>
</dbReference>
<evidence type="ECO:0000313" key="1">
    <source>
        <dbReference type="EMBL" id="KAH3830745.1"/>
    </source>
</evidence>